<evidence type="ECO:0000313" key="3">
    <source>
        <dbReference type="EMBL" id="ADI37015.1"/>
    </source>
</evidence>
<dbReference type="KEGG" id="mvo:Mvol_1359"/>
<dbReference type="InParanoid" id="D7DV55"/>
<organism evidence="3 4">
    <name type="scientific">Methanococcus voltae (strain ATCC BAA-1334 / A3)</name>
    <dbReference type="NCBI Taxonomy" id="456320"/>
    <lineage>
        <taxon>Archaea</taxon>
        <taxon>Methanobacteriati</taxon>
        <taxon>Methanobacteriota</taxon>
        <taxon>Methanomada group</taxon>
        <taxon>Methanococci</taxon>
        <taxon>Methanococcales</taxon>
        <taxon>Methanococcaceae</taxon>
        <taxon>Methanococcus</taxon>
    </lineage>
</organism>
<dbReference type="AlphaFoldDB" id="D7DV55"/>
<dbReference type="NCBIfam" id="TIGR00270">
    <property type="entry name" value="multiprotein bridging factor aMBF1"/>
    <property type="match status" value="1"/>
</dbReference>
<reference evidence="3 4" key="1">
    <citation type="submission" date="2010-05" db="EMBL/GenBank/DDBJ databases">
        <title>Complete sequence of Methanococcus voltae A3.</title>
        <authorList>
            <consortium name="US DOE Joint Genome Institute"/>
            <person name="Lucas S."/>
            <person name="Copeland A."/>
            <person name="Lapidus A."/>
            <person name="Cheng J.-F."/>
            <person name="Bruce D."/>
            <person name="Goodwin L."/>
            <person name="Pitluck S."/>
            <person name="Lowry S."/>
            <person name="Clum A."/>
            <person name="Land M."/>
            <person name="Hauser L."/>
            <person name="Kyrpides N."/>
            <person name="Mikhailova N."/>
            <person name="Whitman W.B."/>
            <person name="Woyke T."/>
        </authorList>
    </citation>
    <scope>NUCLEOTIDE SEQUENCE [LARGE SCALE GENOMIC DNA]</scope>
    <source>
        <strain evidence="4">ATCC BAA-1334 / A3</strain>
    </source>
</reference>
<dbReference type="PROSITE" id="PS50943">
    <property type="entry name" value="HTH_CROC1"/>
    <property type="match status" value="1"/>
</dbReference>
<dbReference type="SMART" id="SM00530">
    <property type="entry name" value="HTH_XRE"/>
    <property type="match status" value="1"/>
</dbReference>
<dbReference type="GO" id="GO:0003677">
    <property type="term" value="F:DNA binding"/>
    <property type="evidence" value="ECO:0007669"/>
    <property type="project" value="InterPro"/>
</dbReference>
<dbReference type="eggNOG" id="arCOG01863">
    <property type="taxonomic scope" value="Archaea"/>
</dbReference>
<dbReference type="OrthoDB" id="11138at2157"/>
<dbReference type="Gene3D" id="1.10.260.40">
    <property type="entry name" value="lambda repressor-like DNA-binding domains"/>
    <property type="match status" value="1"/>
</dbReference>
<sequence>MECELCGKITSELYKSKVEGVEMMLCRECAKFGKSPNTYSRYSRNNATPTTIDKPKKAKKPMGHKKDMFDDLKVVVEGYGDLIRESRERKGMNTKELALKIGMKESTLHKLERGELEPEEKYVKKLESSLGLSLYEDSESYEDTKVKNESYTLGDFVKIKRRK</sequence>
<protein>
    <submittedName>
        <fullName evidence="3">Transcriptional regulator, XRE family</fullName>
    </submittedName>
</protein>
<dbReference type="SUPFAM" id="SSF47413">
    <property type="entry name" value="lambda repressor-like DNA-binding domains"/>
    <property type="match status" value="1"/>
</dbReference>
<name>D7DV55_METV3</name>
<gene>
    <name evidence="3" type="ordered locus">Mvol_1359</name>
</gene>
<dbReference type="Pfam" id="PF26602">
    <property type="entry name" value="HVO_2718_N"/>
    <property type="match status" value="1"/>
</dbReference>
<proteinExistence type="predicted"/>
<dbReference type="Proteomes" id="UP000007722">
    <property type="component" value="Chromosome"/>
</dbReference>
<dbReference type="STRING" id="456320.Mvol_1359"/>
<feature type="domain" description="HTH cro/C1-type" evidence="2">
    <location>
        <begin position="83"/>
        <end position="138"/>
    </location>
</feature>
<keyword evidence="4" id="KW-1185">Reference proteome</keyword>
<dbReference type="Pfam" id="PF01381">
    <property type="entry name" value="HTH_3"/>
    <property type="match status" value="1"/>
</dbReference>
<dbReference type="CDD" id="cd00093">
    <property type="entry name" value="HTH_XRE"/>
    <property type="match status" value="1"/>
</dbReference>
<dbReference type="FunCoup" id="D7DV55">
    <property type="interactions" value="6"/>
</dbReference>
<dbReference type="EMBL" id="CP002057">
    <property type="protein sequence ID" value="ADI37015.1"/>
    <property type="molecule type" value="Genomic_DNA"/>
</dbReference>
<accession>D7DV55</accession>
<evidence type="ECO:0000256" key="1">
    <source>
        <dbReference type="SAM" id="MobiDB-lite"/>
    </source>
</evidence>
<dbReference type="InterPro" id="IPR001387">
    <property type="entry name" value="Cro/C1-type_HTH"/>
</dbReference>
<evidence type="ECO:0000313" key="4">
    <source>
        <dbReference type="Proteomes" id="UP000007722"/>
    </source>
</evidence>
<dbReference type="InterPro" id="IPR058562">
    <property type="entry name" value="MJ0586_N"/>
</dbReference>
<dbReference type="HOGENOM" id="CLU_130237_0_0_2"/>
<feature type="region of interest" description="Disordered" evidence="1">
    <location>
        <begin position="40"/>
        <end position="64"/>
    </location>
</feature>
<dbReference type="InterPro" id="IPR004451">
    <property type="entry name" value="MJ0586"/>
</dbReference>
<evidence type="ECO:0000259" key="2">
    <source>
        <dbReference type="PROSITE" id="PS50943"/>
    </source>
</evidence>
<dbReference type="InterPro" id="IPR010982">
    <property type="entry name" value="Lambda_DNA-bd_dom_sf"/>
</dbReference>